<organism evidence="5 6">
    <name type="scientific">Pseudoalteromonas spongiae</name>
    <dbReference type="NCBI Taxonomy" id="298657"/>
    <lineage>
        <taxon>Bacteria</taxon>
        <taxon>Pseudomonadati</taxon>
        <taxon>Pseudomonadota</taxon>
        <taxon>Gammaproteobacteria</taxon>
        <taxon>Alteromonadales</taxon>
        <taxon>Pseudoalteromonadaceae</taxon>
        <taxon>Pseudoalteromonas</taxon>
    </lineage>
</organism>
<dbReference type="SUPFAM" id="SSF46785">
    <property type="entry name" value="Winged helix' DNA-binding domain"/>
    <property type="match status" value="1"/>
</dbReference>
<dbReference type="EMBL" id="JBAWKS010000002">
    <property type="protein sequence ID" value="MEI4551531.1"/>
    <property type="molecule type" value="Genomic_DNA"/>
</dbReference>
<comment type="similarity">
    <text evidence="1">Belongs to the BlaI transcriptional regulatory family.</text>
</comment>
<name>A0ABU8EZ79_9GAMM</name>
<keyword evidence="2" id="KW-0805">Transcription regulation</keyword>
<dbReference type="InterPro" id="IPR036388">
    <property type="entry name" value="WH-like_DNA-bd_sf"/>
</dbReference>
<dbReference type="RefSeq" id="WP_010558299.1">
    <property type="nucleotide sequence ID" value="NZ_JBAWKS010000002.1"/>
</dbReference>
<keyword evidence="6" id="KW-1185">Reference proteome</keyword>
<evidence type="ECO:0000256" key="3">
    <source>
        <dbReference type="ARBA" id="ARBA00023125"/>
    </source>
</evidence>
<gene>
    <name evidence="5" type="ORF">WAE96_17775</name>
</gene>
<keyword evidence="4" id="KW-0804">Transcription</keyword>
<dbReference type="Gene3D" id="1.10.10.10">
    <property type="entry name" value="Winged helix-like DNA-binding domain superfamily/Winged helix DNA-binding domain"/>
    <property type="match status" value="1"/>
</dbReference>
<evidence type="ECO:0000313" key="5">
    <source>
        <dbReference type="EMBL" id="MEI4551531.1"/>
    </source>
</evidence>
<evidence type="ECO:0000256" key="4">
    <source>
        <dbReference type="ARBA" id="ARBA00023163"/>
    </source>
</evidence>
<reference evidence="5 6" key="1">
    <citation type="submission" date="2023-12" db="EMBL/GenBank/DDBJ databases">
        <title>Friends and Foes: Symbiotic and Algicidal bacterial influence on Karenia brevis blooms.</title>
        <authorList>
            <person name="Fei C."/>
            <person name="Mohamed A.R."/>
            <person name="Booker A."/>
            <person name="Arshad M."/>
            <person name="Klass S."/>
            <person name="Ahn S."/>
            <person name="Gilbert P.M."/>
            <person name="Heil C.A."/>
            <person name="Martinez J.M."/>
            <person name="Amin S.A."/>
        </authorList>
    </citation>
    <scope>NUCLEOTIDE SEQUENCE [LARGE SCALE GENOMIC DNA]</scope>
    <source>
        <strain evidence="5 6">CE15</strain>
    </source>
</reference>
<dbReference type="Pfam" id="PF03965">
    <property type="entry name" value="Penicillinase_R"/>
    <property type="match status" value="1"/>
</dbReference>
<evidence type="ECO:0000256" key="2">
    <source>
        <dbReference type="ARBA" id="ARBA00023015"/>
    </source>
</evidence>
<sequence length="124" mass="14235">MQLTGPELEILKSLWQQQPLTGKEIHQRMESLYGWSYSSTRKTLERMAQKNYVSVETQGNKKIYSALLDKVPTLAAFVKDFSERVLEIDGNLPVAMFSGSQLFEQDELSELEAHLNTLQQQKNN</sequence>
<proteinExistence type="inferred from homology"/>
<keyword evidence="3" id="KW-0238">DNA-binding</keyword>
<dbReference type="PIRSF" id="PIRSF019455">
    <property type="entry name" value="CopR_AtkY"/>
    <property type="match status" value="1"/>
</dbReference>
<comment type="caution">
    <text evidence="5">The sequence shown here is derived from an EMBL/GenBank/DDBJ whole genome shotgun (WGS) entry which is preliminary data.</text>
</comment>
<protein>
    <submittedName>
        <fullName evidence="5">BlaI/MecI/CopY family transcriptional regulator</fullName>
    </submittedName>
</protein>
<dbReference type="InterPro" id="IPR036390">
    <property type="entry name" value="WH_DNA-bd_sf"/>
</dbReference>
<accession>A0ABU8EZ79</accession>
<dbReference type="InterPro" id="IPR005650">
    <property type="entry name" value="BlaI_family"/>
</dbReference>
<evidence type="ECO:0000256" key="1">
    <source>
        <dbReference type="ARBA" id="ARBA00011046"/>
    </source>
</evidence>
<evidence type="ECO:0000313" key="6">
    <source>
        <dbReference type="Proteomes" id="UP001382455"/>
    </source>
</evidence>
<dbReference type="Proteomes" id="UP001382455">
    <property type="component" value="Unassembled WGS sequence"/>
</dbReference>